<evidence type="ECO:0000256" key="1">
    <source>
        <dbReference type="SAM" id="MobiDB-lite"/>
    </source>
</evidence>
<accession>A0A2P6MM51</accession>
<feature type="region of interest" description="Disordered" evidence="1">
    <location>
        <begin position="95"/>
        <end position="114"/>
    </location>
</feature>
<dbReference type="Proteomes" id="UP000241769">
    <property type="component" value="Unassembled WGS sequence"/>
</dbReference>
<dbReference type="EMBL" id="MDYQ01000812">
    <property type="protein sequence ID" value="PRP72774.1"/>
    <property type="molecule type" value="Genomic_DNA"/>
</dbReference>
<dbReference type="STRING" id="1890364.A0A2P6MM51"/>
<dbReference type="OrthoDB" id="186625at2759"/>
<evidence type="ECO:0000313" key="2">
    <source>
        <dbReference type="EMBL" id="PRP72774.1"/>
    </source>
</evidence>
<dbReference type="GO" id="GO:0005509">
    <property type="term" value="F:calcium ion binding"/>
    <property type="evidence" value="ECO:0007669"/>
    <property type="project" value="InterPro"/>
</dbReference>
<dbReference type="GO" id="GO:0061891">
    <property type="term" value="F:calcium ion sensor activity"/>
    <property type="evidence" value="ECO:0007669"/>
    <property type="project" value="TreeGrafter"/>
</dbReference>
<comment type="caution">
    <text evidence="2">The sequence shown here is derived from an EMBL/GenBank/DDBJ whole genome shotgun (WGS) entry which is preliminary data.</text>
</comment>
<dbReference type="SUPFAM" id="SSF47473">
    <property type="entry name" value="EF-hand"/>
    <property type="match status" value="1"/>
</dbReference>
<reference evidence="2 3" key="1">
    <citation type="journal article" date="2018" name="Genome Biol. Evol.">
        <title>Multiple Roots of Fruiting Body Formation in Amoebozoa.</title>
        <authorList>
            <person name="Hillmann F."/>
            <person name="Forbes G."/>
            <person name="Novohradska S."/>
            <person name="Ferling I."/>
            <person name="Riege K."/>
            <person name="Groth M."/>
            <person name="Westermann M."/>
            <person name="Marz M."/>
            <person name="Spaller T."/>
            <person name="Winckler T."/>
            <person name="Schaap P."/>
            <person name="Glockner G."/>
        </authorList>
    </citation>
    <scope>NUCLEOTIDE SEQUENCE [LARGE SCALE GENOMIC DNA]</scope>
    <source>
        <strain evidence="2 3">Jena</strain>
    </source>
</reference>
<organism evidence="2 3">
    <name type="scientific">Planoprotostelium fungivorum</name>
    <dbReference type="NCBI Taxonomy" id="1890364"/>
    <lineage>
        <taxon>Eukaryota</taxon>
        <taxon>Amoebozoa</taxon>
        <taxon>Evosea</taxon>
        <taxon>Variosea</taxon>
        <taxon>Cavosteliida</taxon>
        <taxon>Cavosteliaceae</taxon>
        <taxon>Planoprotostelium</taxon>
    </lineage>
</organism>
<dbReference type="InParanoid" id="A0A2P6MM51"/>
<dbReference type="PANTHER" id="PTHR47065:SF1">
    <property type="entry name" value="EF-HAND CALCIUM-BINDING DOMAIN-CONTAINING PROTEIN 9"/>
    <property type="match status" value="1"/>
</dbReference>
<evidence type="ECO:0000313" key="3">
    <source>
        <dbReference type="Proteomes" id="UP000241769"/>
    </source>
</evidence>
<dbReference type="InterPro" id="IPR011992">
    <property type="entry name" value="EF-hand-dom_pair"/>
</dbReference>
<keyword evidence="3" id="KW-1185">Reference proteome</keyword>
<gene>
    <name evidence="2" type="ORF">PROFUN_07674</name>
</gene>
<feature type="region of interest" description="Disordered" evidence="1">
    <location>
        <begin position="26"/>
        <end position="45"/>
    </location>
</feature>
<protein>
    <submittedName>
        <fullName evidence="2">EF-hand calcium-binding domain-containing protein 9-like</fullName>
    </submittedName>
</protein>
<dbReference type="PANTHER" id="PTHR47065">
    <property type="entry name" value="EF-HAND CALCIUM-BINDING DOMAIN-CONTAINING PROTEIN 9"/>
    <property type="match status" value="1"/>
</dbReference>
<dbReference type="AlphaFoldDB" id="A0A2P6MM51"/>
<dbReference type="GO" id="GO:0005737">
    <property type="term" value="C:cytoplasm"/>
    <property type="evidence" value="ECO:0007669"/>
    <property type="project" value="TreeGrafter"/>
</dbReference>
<sequence>MLSLDQVKISAEACQDLRLTENSTVERRLPQNTAQSPTDRDQERHLSFGRITSSRREENIWIQSNCGGILITHSQCHRKGLMRLNLSFFEELLSGSSQHTPKTEQPSTPPFGRKYKLSVAVSPKQSRNHKMSPPPRRTPSTLRIFESLYSELGYKNVKRWYLSHSNRSGLMEDQFLFFLRNLTDFHDYHILEIFDLLDTKDTGTVCFPNFFILVSLLAGLESGKSLHVLHRHGKKLFRILARPKGGETPATVDFRTFASLYSVLGITEDDILNSCRSLDLTSESTMDFDDFTLNSFLLMEMLDDLTERDRFDIDIRKMEVPAWVMVDDEPKLPPPEMDVRVPIVRTVPVPLPPRNVEEEGCSIS</sequence>
<proteinExistence type="predicted"/>
<dbReference type="InterPro" id="IPR042798">
    <property type="entry name" value="EFCAB9"/>
</dbReference>
<name>A0A2P6MM51_9EUKA</name>